<evidence type="ECO:0008006" key="4">
    <source>
        <dbReference type="Google" id="ProtNLM"/>
    </source>
</evidence>
<dbReference type="AlphaFoldDB" id="A0A6A6W6Q7"/>
<dbReference type="EMBL" id="ML996572">
    <property type="protein sequence ID" value="KAF2758225.1"/>
    <property type="molecule type" value="Genomic_DNA"/>
</dbReference>
<feature type="region of interest" description="Disordered" evidence="1">
    <location>
        <begin position="57"/>
        <end position="105"/>
    </location>
</feature>
<dbReference type="OrthoDB" id="4023585at2759"/>
<evidence type="ECO:0000313" key="3">
    <source>
        <dbReference type="Proteomes" id="UP000799437"/>
    </source>
</evidence>
<reference evidence="2" key="1">
    <citation type="journal article" date="2020" name="Stud. Mycol.">
        <title>101 Dothideomycetes genomes: a test case for predicting lifestyles and emergence of pathogens.</title>
        <authorList>
            <person name="Haridas S."/>
            <person name="Albert R."/>
            <person name="Binder M."/>
            <person name="Bloem J."/>
            <person name="Labutti K."/>
            <person name="Salamov A."/>
            <person name="Andreopoulos B."/>
            <person name="Baker S."/>
            <person name="Barry K."/>
            <person name="Bills G."/>
            <person name="Bluhm B."/>
            <person name="Cannon C."/>
            <person name="Castanera R."/>
            <person name="Culley D."/>
            <person name="Daum C."/>
            <person name="Ezra D."/>
            <person name="Gonzalez J."/>
            <person name="Henrissat B."/>
            <person name="Kuo A."/>
            <person name="Liang C."/>
            <person name="Lipzen A."/>
            <person name="Lutzoni F."/>
            <person name="Magnuson J."/>
            <person name="Mondo S."/>
            <person name="Nolan M."/>
            <person name="Ohm R."/>
            <person name="Pangilinan J."/>
            <person name="Park H.-J."/>
            <person name="Ramirez L."/>
            <person name="Alfaro M."/>
            <person name="Sun H."/>
            <person name="Tritt A."/>
            <person name="Yoshinaga Y."/>
            <person name="Zwiers L.-H."/>
            <person name="Turgeon B."/>
            <person name="Goodwin S."/>
            <person name="Spatafora J."/>
            <person name="Crous P."/>
            <person name="Grigoriev I."/>
        </authorList>
    </citation>
    <scope>NUCLEOTIDE SEQUENCE</scope>
    <source>
        <strain evidence="2">CBS 121739</strain>
    </source>
</reference>
<name>A0A6A6W6Q7_9PEZI</name>
<feature type="compositionally biased region" description="Basic and acidic residues" evidence="1">
    <location>
        <begin position="87"/>
        <end position="105"/>
    </location>
</feature>
<gene>
    <name evidence="2" type="ORF">EJ05DRAFT_476489</name>
</gene>
<sequence>MLRTTIARQARLFSTTPLRAKVVPDSVREPVKKADRAVSDTIVAGIEKGEEAAAKAKSAAGMSEGEVKGKASEIAGQAKGKANEIAGEAKGKKDELKGQAKKAMD</sequence>
<dbReference type="GeneID" id="54485095"/>
<keyword evidence="3" id="KW-1185">Reference proteome</keyword>
<protein>
    <recommendedName>
        <fullName evidence="4">LEA domain-containing protein</fullName>
    </recommendedName>
</protein>
<dbReference type="RefSeq" id="XP_033600676.1">
    <property type="nucleotide sequence ID" value="XM_033744041.1"/>
</dbReference>
<accession>A0A6A6W6Q7</accession>
<proteinExistence type="predicted"/>
<evidence type="ECO:0000256" key="1">
    <source>
        <dbReference type="SAM" id="MobiDB-lite"/>
    </source>
</evidence>
<dbReference type="Proteomes" id="UP000799437">
    <property type="component" value="Unassembled WGS sequence"/>
</dbReference>
<organism evidence="2 3">
    <name type="scientific">Pseudovirgaria hyperparasitica</name>
    <dbReference type="NCBI Taxonomy" id="470096"/>
    <lineage>
        <taxon>Eukaryota</taxon>
        <taxon>Fungi</taxon>
        <taxon>Dikarya</taxon>
        <taxon>Ascomycota</taxon>
        <taxon>Pezizomycotina</taxon>
        <taxon>Dothideomycetes</taxon>
        <taxon>Dothideomycetes incertae sedis</taxon>
        <taxon>Acrospermales</taxon>
        <taxon>Acrospermaceae</taxon>
        <taxon>Pseudovirgaria</taxon>
    </lineage>
</organism>
<evidence type="ECO:0000313" key="2">
    <source>
        <dbReference type="EMBL" id="KAF2758225.1"/>
    </source>
</evidence>